<accession>A0ACD0P6H1</accession>
<protein>
    <submittedName>
        <fullName evidence="1">Uncharacterized protein</fullName>
    </submittedName>
</protein>
<name>A0ACD0P6H1_9BASI</name>
<sequence length="264" mass="29040">MTASSPTANLDQAKFRKSWSTSGSAERNSGPIAEAITPYLSQLASSRSSRAGARKPLVLEIASGFGQQISKIAERNPEVELQPTEADDYLAEKIDEQCSSLKNVRPAKLLEATSQGYWSAAIQDAAFAIDKASSDPSSKDVFDAILICNLTHVSPFDVTEAIFAQLDPRISHITMLGESRMLNQKDGFVAIYGAFKQKGSFTSEGDKKESSQFDEEIRARDPSFGLRDIDSEMIPLAERHGYTLDERKAMPANNLLLIFRPLMR</sequence>
<evidence type="ECO:0000313" key="2">
    <source>
        <dbReference type="Proteomes" id="UP000245626"/>
    </source>
</evidence>
<dbReference type="Proteomes" id="UP000245626">
    <property type="component" value="Unassembled WGS sequence"/>
</dbReference>
<dbReference type="EMBL" id="KZ819714">
    <property type="protein sequence ID" value="PWN53673.1"/>
    <property type="molecule type" value="Genomic_DNA"/>
</dbReference>
<evidence type="ECO:0000313" key="1">
    <source>
        <dbReference type="EMBL" id="PWN53673.1"/>
    </source>
</evidence>
<gene>
    <name evidence="1" type="ORF">IE53DRAFT_125566</name>
</gene>
<proteinExistence type="predicted"/>
<reference evidence="1 2" key="1">
    <citation type="journal article" date="2018" name="Mol. Biol. Evol.">
        <title>Broad Genomic Sampling Reveals a Smut Pathogenic Ancestry of the Fungal Clade Ustilaginomycotina.</title>
        <authorList>
            <person name="Kijpornyongpan T."/>
            <person name="Mondo S.J."/>
            <person name="Barry K."/>
            <person name="Sandor L."/>
            <person name="Lee J."/>
            <person name="Lipzen A."/>
            <person name="Pangilinan J."/>
            <person name="LaButti K."/>
            <person name="Hainaut M."/>
            <person name="Henrissat B."/>
            <person name="Grigoriev I.V."/>
            <person name="Spatafora J.W."/>
            <person name="Aime M.C."/>
        </authorList>
    </citation>
    <scope>NUCLEOTIDE SEQUENCE [LARGE SCALE GENOMIC DNA]</scope>
    <source>
        <strain evidence="1 2">SA 807</strain>
    </source>
</reference>
<keyword evidence="2" id="KW-1185">Reference proteome</keyword>
<organism evidence="1 2">
    <name type="scientific">Violaceomyces palustris</name>
    <dbReference type="NCBI Taxonomy" id="1673888"/>
    <lineage>
        <taxon>Eukaryota</taxon>
        <taxon>Fungi</taxon>
        <taxon>Dikarya</taxon>
        <taxon>Basidiomycota</taxon>
        <taxon>Ustilaginomycotina</taxon>
        <taxon>Ustilaginomycetes</taxon>
        <taxon>Violaceomycetales</taxon>
        <taxon>Violaceomycetaceae</taxon>
        <taxon>Violaceomyces</taxon>
    </lineage>
</organism>